<reference evidence="1" key="1">
    <citation type="submission" date="2022-06" db="EMBL/GenBank/DDBJ databases">
        <authorList>
            <person name="Berger JAMES D."/>
            <person name="Berger JAMES D."/>
        </authorList>
    </citation>
    <scope>NUCLEOTIDE SEQUENCE [LARGE SCALE GENOMIC DNA]</scope>
</reference>
<name>A0AA85GI22_9TREM</name>
<dbReference type="WBParaSite" id="SRDH1_97730.1">
    <property type="protein sequence ID" value="SRDH1_97730.1"/>
    <property type="gene ID" value="SRDH1_97730"/>
</dbReference>
<keyword evidence="1" id="KW-1185">Reference proteome</keyword>
<organism evidence="1 2">
    <name type="scientific">Schistosoma rodhaini</name>
    <dbReference type="NCBI Taxonomy" id="6188"/>
    <lineage>
        <taxon>Eukaryota</taxon>
        <taxon>Metazoa</taxon>
        <taxon>Spiralia</taxon>
        <taxon>Lophotrochozoa</taxon>
        <taxon>Platyhelminthes</taxon>
        <taxon>Trematoda</taxon>
        <taxon>Digenea</taxon>
        <taxon>Strigeidida</taxon>
        <taxon>Schistosomatoidea</taxon>
        <taxon>Schistosomatidae</taxon>
        <taxon>Schistosoma</taxon>
    </lineage>
</organism>
<proteinExistence type="predicted"/>
<reference evidence="2" key="2">
    <citation type="submission" date="2023-11" db="UniProtKB">
        <authorList>
            <consortium name="WormBaseParasite"/>
        </authorList>
    </citation>
    <scope>IDENTIFICATION</scope>
</reference>
<evidence type="ECO:0000313" key="2">
    <source>
        <dbReference type="WBParaSite" id="SRDH1_97730.1"/>
    </source>
</evidence>
<accession>A0AA85GI22</accession>
<dbReference type="Proteomes" id="UP000050792">
    <property type="component" value="Unassembled WGS sequence"/>
</dbReference>
<protein>
    <submittedName>
        <fullName evidence="2">Uncharacterized protein</fullName>
    </submittedName>
</protein>
<sequence>MVNRLMLNKHTNKMLLISLVKIMNIVVSENDKRLWSLLAFIETMNRSPVMLKNLILERNGHPVFPGFKHWSNIDWLTILKEI</sequence>
<evidence type="ECO:0000313" key="1">
    <source>
        <dbReference type="Proteomes" id="UP000050792"/>
    </source>
</evidence>
<dbReference type="AlphaFoldDB" id="A0AA85GI22"/>